<proteinExistence type="predicted"/>
<comment type="caution">
    <text evidence="2">The sequence shown here is derived from an EMBL/GenBank/DDBJ whole genome shotgun (WGS) entry which is preliminary data.</text>
</comment>
<keyword evidence="3" id="KW-1185">Reference proteome</keyword>
<organism evidence="2 3">
    <name type="scientific">Oedothorax gibbosus</name>
    <dbReference type="NCBI Taxonomy" id="931172"/>
    <lineage>
        <taxon>Eukaryota</taxon>
        <taxon>Metazoa</taxon>
        <taxon>Ecdysozoa</taxon>
        <taxon>Arthropoda</taxon>
        <taxon>Chelicerata</taxon>
        <taxon>Arachnida</taxon>
        <taxon>Araneae</taxon>
        <taxon>Araneomorphae</taxon>
        <taxon>Entelegynae</taxon>
        <taxon>Araneoidea</taxon>
        <taxon>Linyphiidae</taxon>
        <taxon>Erigoninae</taxon>
        <taxon>Oedothorax</taxon>
    </lineage>
</organism>
<dbReference type="Proteomes" id="UP000827092">
    <property type="component" value="Unassembled WGS sequence"/>
</dbReference>
<name>A0AAV6TJR8_9ARAC</name>
<gene>
    <name evidence="2" type="ORF">JTE90_010537</name>
</gene>
<evidence type="ECO:0000313" key="2">
    <source>
        <dbReference type="EMBL" id="KAG8171843.1"/>
    </source>
</evidence>
<feature type="region of interest" description="Disordered" evidence="1">
    <location>
        <begin position="169"/>
        <end position="208"/>
    </location>
</feature>
<reference evidence="2 3" key="1">
    <citation type="journal article" date="2022" name="Nat. Ecol. Evol.">
        <title>A masculinizing supergene underlies an exaggerated male reproductive morph in a spider.</title>
        <authorList>
            <person name="Hendrickx F."/>
            <person name="De Corte Z."/>
            <person name="Sonet G."/>
            <person name="Van Belleghem S.M."/>
            <person name="Kostlbacher S."/>
            <person name="Vangestel C."/>
        </authorList>
    </citation>
    <scope>NUCLEOTIDE SEQUENCE [LARGE SCALE GENOMIC DNA]</scope>
    <source>
        <strain evidence="2">W744_W776</strain>
    </source>
</reference>
<dbReference type="AlphaFoldDB" id="A0AAV6TJR8"/>
<sequence length="253" mass="27918">MGTTVTKIHYLPGFSRPPEAQPDTPQKETRVLFNENSVPISGRSPISRDTNSYKEKITLPRVLLSKTSPSSVGVLPREEHLVPKDLSPFRVWGYYPFFLSVRAARHTRACVCGFSADGPSLRNGFLLPILGPTTHVQTAVHMATLLQLHPSGFSLEVFATTTDLHRWRLPGGSRPAPSTHAPRPSYSLRRKNPTTREALPSGPGKGPQRWSVHPFSWLVASVGEFVYTLLSEFPTSMAIVRLSEQPPLSMGVS</sequence>
<protein>
    <submittedName>
        <fullName evidence="2">Uncharacterized protein</fullName>
    </submittedName>
</protein>
<evidence type="ECO:0000313" key="3">
    <source>
        <dbReference type="Proteomes" id="UP000827092"/>
    </source>
</evidence>
<dbReference type="EMBL" id="JAFNEN010003487">
    <property type="protein sequence ID" value="KAG8171843.1"/>
    <property type="molecule type" value="Genomic_DNA"/>
</dbReference>
<accession>A0AAV6TJR8</accession>
<evidence type="ECO:0000256" key="1">
    <source>
        <dbReference type="SAM" id="MobiDB-lite"/>
    </source>
</evidence>